<dbReference type="KEGG" id="lcre:Pla8534_00570"/>
<evidence type="ECO:0000313" key="3">
    <source>
        <dbReference type="EMBL" id="QDU92312.1"/>
    </source>
</evidence>
<evidence type="ECO:0000259" key="2">
    <source>
        <dbReference type="Pfam" id="PF06283"/>
    </source>
</evidence>
<feature type="signal peptide" evidence="1">
    <location>
        <begin position="1"/>
        <end position="29"/>
    </location>
</feature>
<name>A0A518DKE8_9BACT</name>
<keyword evidence="1" id="KW-0732">Signal</keyword>
<reference evidence="3 4" key="1">
    <citation type="submission" date="2019-02" db="EMBL/GenBank/DDBJ databases">
        <title>Deep-cultivation of Planctomycetes and their phenomic and genomic characterization uncovers novel biology.</title>
        <authorList>
            <person name="Wiegand S."/>
            <person name="Jogler M."/>
            <person name="Boedeker C."/>
            <person name="Pinto D."/>
            <person name="Vollmers J."/>
            <person name="Rivas-Marin E."/>
            <person name="Kohn T."/>
            <person name="Peeters S.H."/>
            <person name="Heuer A."/>
            <person name="Rast P."/>
            <person name="Oberbeckmann S."/>
            <person name="Bunk B."/>
            <person name="Jeske O."/>
            <person name="Meyerdierks A."/>
            <person name="Storesund J.E."/>
            <person name="Kallscheuer N."/>
            <person name="Luecker S."/>
            <person name="Lage O.M."/>
            <person name="Pohl T."/>
            <person name="Merkel B.J."/>
            <person name="Hornburger P."/>
            <person name="Mueller R.-W."/>
            <person name="Bruemmer F."/>
            <person name="Labrenz M."/>
            <person name="Spormann A.M."/>
            <person name="Op den Camp H."/>
            <person name="Overmann J."/>
            <person name="Amann R."/>
            <person name="Jetten M.S.M."/>
            <person name="Mascher T."/>
            <person name="Medema M.H."/>
            <person name="Devos D.P."/>
            <person name="Kaster A.-K."/>
            <person name="Ovreas L."/>
            <person name="Rohde M."/>
            <person name="Galperin M.Y."/>
            <person name="Jogler C."/>
        </authorList>
    </citation>
    <scope>NUCLEOTIDE SEQUENCE [LARGE SCALE GENOMIC DNA]</scope>
    <source>
        <strain evidence="3 4">Pla85_3_4</strain>
    </source>
</reference>
<feature type="domain" description="ThuA-like" evidence="2">
    <location>
        <begin position="56"/>
        <end position="240"/>
    </location>
</feature>
<dbReference type="Proteomes" id="UP000317648">
    <property type="component" value="Chromosome"/>
</dbReference>
<evidence type="ECO:0000313" key="4">
    <source>
        <dbReference type="Proteomes" id="UP000317648"/>
    </source>
</evidence>
<dbReference type="AlphaFoldDB" id="A0A518DKE8"/>
<dbReference type="Gene3D" id="3.40.50.880">
    <property type="match status" value="1"/>
</dbReference>
<organism evidence="3 4">
    <name type="scientific">Lignipirellula cremea</name>
    <dbReference type="NCBI Taxonomy" id="2528010"/>
    <lineage>
        <taxon>Bacteria</taxon>
        <taxon>Pseudomonadati</taxon>
        <taxon>Planctomycetota</taxon>
        <taxon>Planctomycetia</taxon>
        <taxon>Pirellulales</taxon>
        <taxon>Pirellulaceae</taxon>
        <taxon>Lignipirellula</taxon>
    </lineage>
</organism>
<dbReference type="InterPro" id="IPR029010">
    <property type="entry name" value="ThuA-like"/>
</dbReference>
<keyword evidence="4" id="KW-1185">Reference proteome</keyword>
<accession>A0A518DKE8</accession>
<feature type="chain" id="PRO_5022209492" evidence="1">
    <location>
        <begin position="30"/>
        <end position="255"/>
    </location>
</feature>
<dbReference type="InterPro" id="IPR029062">
    <property type="entry name" value="Class_I_gatase-like"/>
</dbReference>
<gene>
    <name evidence="3" type="ORF">Pla8534_00570</name>
</gene>
<dbReference type="Pfam" id="PF06283">
    <property type="entry name" value="ThuA"/>
    <property type="match status" value="1"/>
</dbReference>
<evidence type="ECO:0000256" key="1">
    <source>
        <dbReference type="SAM" id="SignalP"/>
    </source>
</evidence>
<protein>
    <submittedName>
        <fullName evidence="3">Trehalose utilization</fullName>
    </submittedName>
</protein>
<dbReference type="EMBL" id="CP036433">
    <property type="protein sequence ID" value="QDU92312.1"/>
    <property type="molecule type" value="Genomic_DNA"/>
</dbReference>
<proteinExistence type="predicted"/>
<sequence length="255" mass="28554" precursor="true">MSNLHQSQSRIVMMSVLVAASCLAGSVVADEQPLRIAIAASPNQFASLEMYLEQHYLVQCVRVDASKGGPIPDAAKLRDCDVMLLNHYRTEPTAEQLAEVRKFFLSGKPVVGARKASHAYQNWLEIDRIVFGVKYGSHFNPSKKKEDLKQVLTPRGRTHGLVRDLSLVIPGGGLYKYTELADDVEVLIEGGVDGDMMPQTWQRTVAERGGQRVFYTRYDPDDVNQYPEVRDLLVDALFWAAKRDGHQLRRTPPGD</sequence>
<dbReference type="SUPFAM" id="SSF52317">
    <property type="entry name" value="Class I glutamine amidotransferase-like"/>
    <property type="match status" value="1"/>
</dbReference>